<proteinExistence type="predicted"/>
<dbReference type="AlphaFoldDB" id="A0A0F9FI90"/>
<protein>
    <submittedName>
        <fullName evidence="2">Uncharacterized protein</fullName>
    </submittedName>
</protein>
<reference evidence="2" key="1">
    <citation type="journal article" date="2015" name="Nature">
        <title>Complex archaea that bridge the gap between prokaryotes and eukaryotes.</title>
        <authorList>
            <person name="Spang A."/>
            <person name="Saw J.H."/>
            <person name="Jorgensen S.L."/>
            <person name="Zaremba-Niedzwiedzka K."/>
            <person name="Martijn J."/>
            <person name="Lind A.E."/>
            <person name="van Eijk R."/>
            <person name="Schleper C."/>
            <person name="Guy L."/>
            <person name="Ettema T.J."/>
        </authorList>
    </citation>
    <scope>NUCLEOTIDE SEQUENCE</scope>
</reference>
<feature type="transmembrane region" description="Helical" evidence="1">
    <location>
        <begin position="33"/>
        <end position="54"/>
    </location>
</feature>
<evidence type="ECO:0000313" key="2">
    <source>
        <dbReference type="EMBL" id="KKL78191.1"/>
    </source>
</evidence>
<gene>
    <name evidence="2" type="ORF">LCGC14_2027340</name>
</gene>
<feature type="transmembrane region" description="Helical" evidence="1">
    <location>
        <begin position="5"/>
        <end position="21"/>
    </location>
</feature>
<keyword evidence="1" id="KW-0472">Membrane</keyword>
<evidence type="ECO:0000256" key="1">
    <source>
        <dbReference type="SAM" id="Phobius"/>
    </source>
</evidence>
<organism evidence="2">
    <name type="scientific">marine sediment metagenome</name>
    <dbReference type="NCBI Taxonomy" id="412755"/>
    <lineage>
        <taxon>unclassified sequences</taxon>
        <taxon>metagenomes</taxon>
        <taxon>ecological metagenomes</taxon>
    </lineage>
</organism>
<keyword evidence="1" id="KW-1133">Transmembrane helix</keyword>
<keyword evidence="1" id="KW-0812">Transmembrane</keyword>
<accession>A0A0F9FI90</accession>
<comment type="caution">
    <text evidence="2">The sequence shown here is derived from an EMBL/GenBank/DDBJ whole genome shotgun (WGS) entry which is preliminary data.</text>
</comment>
<name>A0A0F9FI90_9ZZZZ</name>
<sequence>MVEYLLAYIVIGMVISMYDAYHNDEVLDTIHGLIAVMWPMWVIMTVCFLLGEAWERWKKRRSSRRD</sequence>
<dbReference type="EMBL" id="LAZR01023535">
    <property type="protein sequence ID" value="KKL78191.1"/>
    <property type="molecule type" value="Genomic_DNA"/>
</dbReference>